<accession>A0A3N0XNS4</accession>
<dbReference type="AlphaFoldDB" id="A0A3N0XNS4"/>
<protein>
    <submittedName>
        <fullName evidence="1">Uncharacterized protein</fullName>
    </submittedName>
</protein>
<comment type="caution">
    <text evidence="1">The sequence shown here is derived from an EMBL/GenBank/DDBJ whole genome shotgun (WGS) entry which is preliminary data.</text>
</comment>
<organism evidence="1 2">
    <name type="scientific">Anabarilius grahami</name>
    <name type="common">Kanglang fish</name>
    <name type="synonym">Barilius grahami</name>
    <dbReference type="NCBI Taxonomy" id="495550"/>
    <lineage>
        <taxon>Eukaryota</taxon>
        <taxon>Metazoa</taxon>
        <taxon>Chordata</taxon>
        <taxon>Craniata</taxon>
        <taxon>Vertebrata</taxon>
        <taxon>Euteleostomi</taxon>
        <taxon>Actinopterygii</taxon>
        <taxon>Neopterygii</taxon>
        <taxon>Teleostei</taxon>
        <taxon>Ostariophysi</taxon>
        <taxon>Cypriniformes</taxon>
        <taxon>Xenocyprididae</taxon>
        <taxon>Xenocypridinae</taxon>
        <taxon>Xenocypridinae incertae sedis</taxon>
        <taxon>Anabarilius</taxon>
    </lineage>
</organism>
<name>A0A3N0XNS4_ANAGA</name>
<proteinExistence type="predicted"/>
<dbReference type="OrthoDB" id="26681at2759"/>
<evidence type="ECO:0000313" key="2">
    <source>
        <dbReference type="Proteomes" id="UP000281406"/>
    </source>
</evidence>
<keyword evidence="2" id="KW-1185">Reference proteome</keyword>
<reference evidence="1 2" key="1">
    <citation type="submission" date="2018-10" db="EMBL/GenBank/DDBJ databases">
        <title>Genome assembly for a Yunnan-Guizhou Plateau 3E fish, Anabarilius grahami (Regan), and its evolutionary and genetic applications.</title>
        <authorList>
            <person name="Jiang W."/>
        </authorList>
    </citation>
    <scope>NUCLEOTIDE SEQUENCE [LARGE SCALE GENOMIC DNA]</scope>
    <source>
        <strain evidence="1">AG-KIZ</strain>
        <tissue evidence="1">Muscle</tissue>
    </source>
</reference>
<evidence type="ECO:0000313" key="1">
    <source>
        <dbReference type="EMBL" id="ROI79359.1"/>
    </source>
</evidence>
<dbReference type="EMBL" id="RJVU01068486">
    <property type="protein sequence ID" value="ROI79359.1"/>
    <property type="molecule type" value="Genomic_DNA"/>
</dbReference>
<gene>
    <name evidence="1" type="ORF">DPX16_7247</name>
</gene>
<sequence>MVFKKYDRWTNNEVQALLSLYAEDEIQLELESCAQSYVTGLIYMVLKTAMETQTATGLGEKSSWDKLFRLMFNVRCFPPPPPLNTNLVTLVPKPRRKEGHAVGEPSMLKGIAVLRRSAERRSSDRQWLPEVVQLE</sequence>
<dbReference type="Proteomes" id="UP000281406">
    <property type="component" value="Unassembled WGS sequence"/>
</dbReference>